<keyword evidence="1 4" id="KW-0378">Hydrolase</keyword>
<feature type="domain" description="Gylcosyl hydrolase 115 C-terminal" evidence="3">
    <location>
        <begin position="794"/>
        <end position="971"/>
    </location>
</feature>
<evidence type="ECO:0000256" key="2">
    <source>
        <dbReference type="SAM" id="SignalP"/>
    </source>
</evidence>
<dbReference type="Proteomes" id="UP001209317">
    <property type="component" value="Unassembled WGS sequence"/>
</dbReference>
<reference evidence="4" key="1">
    <citation type="submission" date="2022-10" db="EMBL/GenBank/DDBJ databases">
        <authorList>
            <person name="Kim H.S."/>
            <person name="Kim J.-S."/>
            <person name="Suh M.K."/>
            <person name="Eom M.K."/>
            <person name="Lee J.-S."/>
        </authorList>
    </citation>
    <scope>NUCLEOTIDE SEQUENCE</scope>
    <source>
        <strain evidence="4">LIP-5</strain>
    </source>
</reference>
<dbReference type="Gene3D" id="3.30.379.10">
    <property type="entry name" value="Chitobiase/beta-hexosaminidase domain 2-like"/>
    <property type="match status" value="1"/>
</dbReference>
<dbReference type="GO" id="GO:0016787">
    <property type="term" value="F:hydrolase activity"/>
    <property type="evidence" value="ECO:0007669"/>
    <property type="project" value="UniProtKB-KW"/>
</dbReference>
<dbReference type="GO" id="GO:0005975">
    <property type="term" value="P:carbohydrate metabolic process"/>
    <property type="evidence" value="ECO:0007669"/>
    <property type="project" value="UniProtKB-ARBA"/>
</dbReference>
<dbReference type="AlphaFoldDB" id="A0AAE3LJJ9"/>
<dbReference type="Gene3D" id="1.20.58.2150">
    <property type="match status" value="1"/>
</dbReference>
<dbReference type="PANTHER" id="PTHR37842:SF2">
    <property type="entry name" value="GYLCOSYL HYDROLASE 115 C-TERMINAL DOMAIN-CONTAINING PROTEIN"/>
    <property type="match status" value="1"/>
</dbReference>
<comment type="caution">
    <text evidence="4">The sequence shown here is derived from an EMBL/GenBank/DDBJ whole genome shotgun (WGS) entry which is preliminary data.</text>
</comment>
<evidence type="ECO:0000313" key="4">
    <source>
        <dbReference type="EMBL" id="MCU7693673.1"/>
    </source>
</evidence>
<name>A0AAE3LJJ9_9BACT</name>
<dbReference type="Pfam" id="PF17829">
    <property type="entry name" value="GH115_C"/>
    <property type="match status" value="1"/>
</dbReference>
<dbReference type="EMBL" id="JAOTPL010000004">
    <property type="protein sequence ID" value="MCU7693673.1"/>
    <property type="molecule type" value="Genomic_DNA"/>
</dbReference>
<keyword evidence="5" id="KW-1185">Reference proteome</keyword>
<sequence length="976" mass="111556">MDIKCKITLVVFFLIFSNARAQLSVSDRNTRNSFDITTANILFDADDELSVKRAIHLFADDIERVSGKKPALTTTVSKAHHIIIAGTVGKSKVIEQLMKNRKLHVKEIEGQWERYKIQVVDNPFPNVKQALVIVGSDRRGTAYGLFSISDAIGVSPWYWWADVPVKKRNNIFLDIKPYTSPAPAVKYRGIFINDEDWGLLPWAKNTFDPELKDIGPKTYAKVFELLLRLKANYLCPAMHEASGAFNKYPANKLVADSFGIVMGSVHPEPLLFNNASEWDKKTMGEWNYMTNKEGILKVLDKRVKENSPYENVYTLALRGLHDKAMTGNYTLEQRVQLVGQALKDQQAILKKYIDKPIEQIPQAFTPYKEVLDIYLKGLEVPDEVTIVWPDDNYGYMKQLSNSKEQKRSGRSGVYYHASYLGMPHDYLWLASTPPSLMYEELHKAYNTGADRIWLLNAGDIKSCEFPVTLFLDMAYDISQFSFENIADYQPSWLSSIYGKKYFNDLKEITREYNRLAFSRKPEFMGWGYEWNTFKHGRERPTDTDFSFANYGEAEKRMTDYHRIGAKAESILNQLPEEEKASFFQLLYYPVKGAELMNKKWLTAQQNRLYIAQGRSAANLLRDRVKHYYDTLYEISHDYNDLMNGKWKRMMSLRQGVTASYFELPKLDSVSIPVSSAMKLFVEGQEPLKGVTSYHQLPAFNKYIDKKYFIDIFNTGMGSFNWSLKASHDWIHVNKTKGTVIHEERIWVSVDWNKVPAGDKVAGEIEFTSGNTTEKVLLSVFNPTLPLRAEVKGLYIEDNGVISIAGAAFHRKRETDEIKMQIIHNLGFEDQSVMIGDPVARVHNPRDNNSPGVEYDFYTFHHGPVDVYTYVLPVFPLSSDRDFGFHEQGTSQTRYAVCIDDGPVALPSSSAPEYTQAWSDNVLRNAAINKSTFYIDKPGKHTLHIKCGDPGMVIQKIVLDFGGMKKSYLGPQVTKVK</sequence>
<dbReference type="Gene3D" id="2.60.120.1620">
    <property type="match status" value="1"/>
</dbReference>
<organism evidence="4 5">
    <name type="scientific">Haoranjiania flava</name>
    <dbReference type="NCBI Taxonomy" id="1856322"/>
    <lineage>
        <taxon>Bacteria</taxon>
        <taxon>Pseudomonadati</taxon>
        <taxon>Bacteroidota</taxon>
        <taxon>Chitinophagia</taxon>
        <taxon>Chitinophagales</taxon>
        <taxon>Chitinophagaceae</taxon>
        <taxon>Haoranjiania</taxon>
    </lineage>
</organism>
<dbReference type="InterPro" id="IPR041437">
    <property type="entry name" value="GH115_C"/>
</dbReference>
<proteinExistence type="predicted"/>
<dbReference type="Pfam" id="PF15979">
    <property type="entry name" value="Glyco_hydro_115"/>
    <property type="match status" value="1"/>
</dbReference>
<dbReference type="Gene3D" id="3.20.20.520">
    <property type="entry name" value="Glycosyl hydrolase family 115"/>
    <property type="match status" value="1"/>
</dbReference>
<protein>
    <submittedName>
        <fullName evidence="4">Glycosyl hydrolase 115 family protein</fullName>
    </submittedName>
</protein>
<feature type="signal peptide" evidence="2">
    <location>
        <begin position="1"/>
        <end position="21"/>
    </location>
</feature>
<evidence type="ECO:0000256" key="1">
    <source>
        <dbReference type="ARBA" id="ARBA00022801"/>
    </source>
</evidence>
<evidence type="ECO:0000259" key="3">
    <source>
        <dbReference type="Pfam" id="PF17829"/>
    </source>
</evidence>
<keyword evidence="2" id="KW-0732">Signal</keyword>
<accession>A0AAE3LJJ9</accession>
<dbReference type="InterPro" id="IPR031924">
    <property type="entry name" value="GH115"/>
</dbReference>
<dbReference type="InterPro" id="IPR029018">
    <property type="entry name" value="Hex-like_dom2"/>
</dbReference>
<dbReference type="RefSeq" id="WP_263037161.1">
    <property type="nucleotide sequence ID" value="NZ_JAOTPL010000004.1"/>
</dbReference>
<evidence type="ECO:0000313" key="5">
    <source>
        <dbReference type="Proteomes" id="UP001209317"/>
    </source>
</evidence>
<gene>
    <name evidence="4" type="ORF">OD355_03980</name>
</gene>
<dbReference type="InterPro" id="IPR042301">
    <property type="entry name" value="GH115_sf"/>
</dbReference>
<feature type="chain" id="PRO_5041966344" evidence="2">
    <location>
        <begin position="22"/>
        <end position="976"/>
    </location>
</feature>
<dbReference type="SUPFAM" id="SSF55545">
    <property type="entry name" value="beta-N-acetylhexosaminidase-like domain"/>
    <property type="match status" value="1"/>
</dbReference>
<dbReference type="PANTHER" id="PTHR37842">
    <property type="match status" value="1"/>
</dbReference>